<protein>
    <submittedName>
        <fullName evidence="1">Uncharacterized protein</fullName>
    </submittedName>
</protein>
<evidence type="ECO:0000313" key="1">
    <source>
        <dbReference type="EMBL" id="MBL0390110.1"/>
    </source>
</evidence>
<comment type="caution">
    <text evidence="1">The sequence shown here is derived from an EMBL/GenBank/DDBJ whole genome shotgun (WGS) entry which is preliminary data.</text>
</comment>
<sequence>MKSYDVTPLANAFADVLNRDTGQGYATWSVNGTHSVFGENFVCSGWPRARNFMEHDLVYLPNGMLFWGARNFDGRSYAATRRLPVKAP</sequence>
<organism evidence="1 2">
    <name type="scientific">Ramlibacter monticola</name>
    <dbReference type="NCBI Taxonomy" id="1926872"/>
    <lineage>
        <taxon>Bacteria</taxon>
        <taxon>Pseudomonadati</taxon>
        <taxon>Pseudomonadota</taxon>
        <taxon>Betaproteobacteria</taxon>
        <taxon>Burkholderiales</taxon>
        <taxon>Comamonadaceae</taxon>
        <taxon>Ramlibacter</taxon>
    </lineage>
</organism>
<reference evidence="1 2" key="1">
    <citation type="journal article" date="2017" name="Int. J. Syst. Evol. Microbiol.">
        <title>Ramlibacter monticola sp. nov., isolated from forest soil.</title>
        <authorList>
            <person name="Chaudhary D.K."/>
            <person name="Kim J."/>
        </authorList>
    </citation>
    <scope>NUCLEOTIDE SEQUENCE [LARGE SCALE GENOMIC DNA]</scope>
    <source>
        <strain evidence="1 2">KACC 19175</strain>
    </source>
</reference>
<accession>A0A936YTV3</accession>
<gene>
    <name evidence="1" type="ORF">JJ685_03030</name>
</gene>
<evidence type="ECO:0000313" key="2">
    <source>
        <dbReference type="Proteomes" id="UP000599109"/>
    </source>
</evidence>
<dbReference type="EMBL" id="JAEQNE010000001">
    <property type="protein sequence ID" value="MBL0390110.1"/>
    <property type="molecule type" value="Genomic_DNA"/>
</dbReference>
<dbReference type="Proteomes" id="UP000599109">
    <property type="component" value="Unassembled WGS sequence"/>
</dbReference>
<name>A0A936YTV3_9BURK</name>
<dbReference type="RefSeq" id="WP_201672683.1">
    <property type="nucleotide sequence ID" value="NZ_JAEQNE010000001.1"/>
</dbReference>
<keyword evidence="2" id="KW-1185">Reference proteome</keyword>
<proteinExistence type="predicted"/>
<dbReference type="AlphaFoldDB" id="A0A936YTV3"/>